<dbReference type="GO" id="GO:0008876">
    <property type="term" value="F:quinoprotein glucose dehydrogenase activity"/>
    <property type="evidence" value="ECO:0007669"/>
    <property type="project" value="TreeGrafter"/>
</dbReference>
<dbReference type="GO" id="GO:0048038">
    <property type="term" value="F:quinone binding"/>
    <property type="evidence" value="ECO:0007669"/>
    <property type="project" value="InterPro"/>
</dbReference>
<dbReference type="AlphaFoldDB" id="A0A062UG58"/>
<dbReference type="PANTHER" id="PTHR32303:SF4">
    <property type="entry name" value="QUINOPROTEIN GLUCOSE DEHYDROGENASE"/>
    <property type="match status" value="1"/>
</dbReference>
<dbReference type="EMBL" id="AWFG01000041">
    <property type="protein sequence ID" value="KCZ56658.1"/>
    <property type="molecule type" value="Genomic_DNA"/>
</dbReference>
<keyword evidence="8" id="KW-1185">Reference proteome</keyword>
<comment type="caution">
    <text evidence="7">The sequence shown here is derived from an EMBL/GenBank/DDBJ whole genome shotgun (WGS) entry which is preliminary data.</text>
</comment>
<dbReference type="GO" id="GO:0016020">
    <property type="term" value="C:membrane"/>
    <property type="evidence" value="ECO:0007669"/>
    <property type="project" value="InterPro"/>
</dbReference>
<organism evidence="7 8">
    <name type="scientific">Hyphomonas chukchiensis</name>
    <dbReference type="NCBI Taxonomy" id="1280947"/>
    <lineage>
        <taxon>Bacteria</taxon>
        <taxon>Pseudomonadati</taxon>
        <taxon>Pseudomonadota</taxon>
        <taxon>Alphaproteobacteria</taxon>
        <taxon>Hyphomonadales</taxon>
        <taxon>Hyphomonadaceae</taxon>
        <taxon>Hyphomonas</taxon>
    </lineage>
</organism>
<feature type="transmembrane region" description="Helical" evidence="5">
    <location>
        <begin position="85"/>
        <end position="109"/>
    </location>
</feature>
<feature type="compositionally biased region" description="Basic and acidic residues" evidence="4">
    <location>
        <begin position="615"/>
        <end position="630"/>
    </location>
</feature>
<dbReference type="SMART" id="SM00564">
    <property type="entry name" value="PQQ"/>
    <property type="match status" value="4"/>
</dbReference>
<dbReference type="RefSeq" id="WP_034741135.1">
    <property type="nucleotide sequence ID" value="NZ_AWFG01000041.1"/>
</dbReference>
<feature type="region of interest" description="Disordered" evidence="4">
    <location>
        <begin position="500"/>
        <end position="521"/>
    </location>
</feature>
<evidence type="ECO:0000256" key="2">
    <source>
        <dbReference type="ARBA" id="ARBA00008156"/>
    </source>
</evidence>
<evidence type="ECO:0000256" key="1">
    <source>
        <dbReference type="ARBA" id="ARBA00001931"/>
    </source>
</evidence>
<dbReference type="SUPFAM" id="SSF50998">
    <property type="entry name" value="Quinoprotein alcohol dehydrogenase-like"/>
    <property type="match status" value="1"/>
</dbReference>
<evidence type="ECO:0000313" key="8">
    <source>
        <dbReference type="Proteomes" id="UP000027190"/>
    </source>
</evidence>
<keyword evidence="5" id="KW-0812">Transmembrane</keyword>
<feature type="domain" description="Pyrrolo-quinoline quinone repeat" evidence="6">
    <location>
        <begin position="162"/>
        <end position="764"/>
    </location>
</feature>
<sequence>MADSSRTRIILIAAGTLFALLGIVLAIGGLRLVTLGGSWYYLIAGLALVASGILVARRMALGVWIYVGLFALTLIWSAFEAGGNFWAWVPRFVCPLILLMIALALLPLLRPADFGWRKAGISMAAVLVASVIGGTLLYNSSSAIHAAPMPQASGQVADRSNWESYGGVQSQRYSTLTQINADDVDKLERVWLSHTGDLPDDMKDNSYGAETTPLKVGNRLYLCSATNIMMALDPETGEQIWRYDPGVDKSWIPYTAACRGVTYYESPDATAAECHTRIIEGTLDGRLVAVDAETGRPCQDFGDNGSASIKTGMGDIVPGMVSMTAAPTIVDGVIVTGQQVLDGQKLDAPSGVIHGFDAVTGEMLWSWDMTRPDITKLPPEGETFTRGTPNMWTTAAGDDALGLVYLPLGSAAVDYWSGDRTDLENEFATSLVAIDVHTGKPAWHFQAVHKDVWDYDLGSQPSLVDYKKNGQTIPAILLPGKQGDIYILDRKTGAVLSGVEERPAPTGGVEPEQRSPTQPHSTFHTLAKAELKEKDMWGMSPIDQMICRIAFRKASYKGMYTPPTTDTHWIEYPGYNGGSDWGSVAVDPVHGVIFANYNDMPNYNRLVPRAEADKLGWKPRGETPDGKVTHGAEGAGDPQAGAPYAINVNAGWRMPFTGLLCKQPPYGGMRAIDMATGKTLWDRDLGTARNNGPFGIPSMLPLTIGTPNNGGPLATAGNLVFVAATTDGLIRAIDTRTGKTVWHDTLPAGGQATPMTYMSGGRQYLVLMTGGHHFMKTPVGDQVIAWALPESSLQ</sequence>
<feature type="transmembrane region" description="Helical" evidence="5">
    <location>
        <begin position="9"/>
        <end position="33"/>
    </location>
</feature>
<keyword evidence="5" id="KW-1133">Transmembrane helix</keyword>
<dbReference type="InterPro" id="IPR002372">
    <property type="entry name" value="PQQ_rpt_dom"/>
</dbReference>
<reference evidence="7 8" key="1">
    <citation type="journal article" date="2014" name="Antonie Van Leeuwenhoek">
        <title>Hyphomonas beringensis sp. nov. and Hyphomonas chukchiensis sp. nov., isolated from surface seawater of the Bering Sea and Chukchi Sea.</title>
        <authorList>
            <person name="Li C."/>
            <person name="Lai Q."/>
            <person name="Li G."/>
            <person name="Dong C."/>
            <person name="Wang J."/>
            <person name="Liao Y."/>
            <person name="Shao Z."/>
        </authorList>
    </citation>
    <scope>NUCLEOTIDE SEQUENCE [LARGE SCALE GENOMIC DNA]</scope>
    <source>
        <strain evidence="7 8">BH-BN04-4</strain>
    </source>
</reference>
<keyword evidence="5" id="KW-0472">Membrane</keyword>
<dbReference type="InterPro" id="IPR011047">
    <property type="entry name" value="Quinoprotein_ADH-like_sf"/>
</dbReference>
<evidence type="ECO:0000259" key="6">
    <source>
        <dbReference type="Pfam" id="PF01011"/>
    </source>
</evidence>
<dbReference type="PATRIC" id="fig|1280947.3.peg.2550"/>
<name>A0A062UG58_9PROT</name>
<gene>
    <name evidence="7" type="ORF">HY30_05965</name>
</gene>
<accession>A0A062UG58</accession>
<evidence type="ECO:0000313" key="7">
    <source>
        <dbReference type="EMBL" id="KCZ56658.1"/>
    </source>
</evidence>
<comment type="similarity">
    <text evidence="2">Belongs to the bacterial PQQ dehydrogenase family.</text>
</comment>
<dbReference type="STRING" id="1280947.HY30_05965"/>
<dbReference type="Gene3D" id="2.140.10.10">
    <property type="entry name" value="Quinoprotein alcohol dehydrogenase-like superfamily"/>
    <property type="match status" value="2"/>
</dbReference>
<comment type="cofactor">
    <cofactor evidence="1">
        <name>pyrroloquinoline quinone</name>
        <dbReference type="ChEBI" id="CHEBI:58442"/>
    </cofactor>
</comment>
<protein>
    <recommendedName>
        <fullName evidence="6">Pyrrolo-quinoline quinone repeat domain-containing protein</fullName>
    </recommendedName>
</protein>
<evidence type="ECO:0000256" key="4">
    <source>
        <dbReference type="SAM" id="MobiDB-lite"/>
    </source>
</evidence>
<dbReference type="Proteomes" id="UP000027190">
    <property type="component" value="Unassembled WGS sequence"/>
</dbReference>
<dbReference type="OrthoDB" id="9794322at2"/>
<feature type="transmembrane region" description="Helical" evidence="5">
    <location>
        <begin position="63"/>
        <end position="79"/>
    </location>
</feature>
<evidence type="ECO:0000256" key="5">
    <source>
        <dbReference type="SAM" id="Phobius"/>
    </source>
</evidence>
<feature type="transmembrane region" description="Helical" evidence="5">
    <location>
        <begin position="39"/>
        <end position="56"/>
    </location>
</feature>
<dbReference type="InterPro" id="IPR018391">
    <property type="entry name" value="PQQ_b-propeller_rpt"/>
</dbReference>
<proteinExistence type="inferred from homology"/>
<feature type="transmembrane region" description="Helical" evidence="5">
    <location>
        <begin position="121"/>
        <end position="138"/>
    </location>
</feature>
<dbReference type="Pfam" id="PF01011">
    <property type="entry name" value="PQQ"/>
    <property type="match status" value="1"/>
</dbReference>
<keyword evidence="3" id="KW-0560">Oxidoreductase</keyword>
<dbReference type="CDD" id="cd10280">
    <property type="entry name" value="PQQ_mGDH"/>
    <property type="match status" value="1"/>
</dbReference>
<evidence type="ECO:0000256" key="3">
    <source>
        <dbReference type="ARBA" id="ARBA00023002"/>
    </source>
</evidence>
<dbReference type="InterPro" id="IPR017511">
    <property type="entry name" value="PQQ_mDH"/>
</dbReference>
<dbReference type="NCBIfam" id="TIGR03074">
    <property type="entry name" value="PQQ_membr_DH"/>
    <property type="match status" value="1"/>
</dbReference>
<dbReference type="eggNOG" id="COG4993">
    <property type="taxonomic scope" value="Bacteria"/>
</dbReference>
<dbReference type="PANTHER" id="PTHR32303">
    <property type="entry name" value="QUINOPROTEIN ALCOHOL DEHYDROGENASE (CYTOCHROME C)"/>
    <property type="match status" value="1"/>
</dbReference>
<feature type="region of interest" description="Disordered" evidence="4">
    <location>
        <begin position="615"/>
        <end position="639"/>
    </location>
</feature>